<comment type="caution">
    <text evidence="2">The sequence shown here is derived from an EMBL/GenBank/DDBJ whole genome shotgun (WGS) entry which is preliminary data.</text>
</comment>
<protein>
    <submittedName>
        <fullName evidence="2">Uncharacterized protein</fullName>
    </submittedName>
</protein>
<accession>A0AAE3NX45</accession>
<feature type="chain" id="PRO_5042195533" evidence="1">
    <location>
        <begin position="19"/>
        <end position="223"/>
    </location>
</feature>
<dbReference type="EMBL" id="JARGYC010000106">
    <property type="protein sequence ID" value="MDF0603586.1"/>
    <property type="molecule type" value="Genomic_DNA"/>
</dbReference>
<dbReference type="Proteomes" id="UP001220964">
    <property type="component" value="Unassembled WGS sequence"/>
</dbReference>
<evidence type="ECO:0000313" key="3">
    <source>
        <dbReference type="Proteomes" id="UP001220964"/>
    </source>
</evidence>
<keyword evidence="1" id="KW-0732">Signal</keyword>
<organism evidence="2 3">
    <name type="scientific">Psychromarinibacter sediminicola</name>
    <dbReference type="NCBI Taxonomy" id="3033385"/>
    <lineage>
        <taxon>Bacteria</taxon>
        <taxon>Pseudomonadati</taxon>
        <taxon>Pseudomonadota</taxon>
        <taxon>Alphaproteobacteria</taxon>
        <taxon>Rhodobacterales</taxon>
        <taxon>Paracoccaceae</taxon>
        <taxon>Psychromarinibacter</taxon>
    </lineage>
</organism>
<proteinExistence type="predicted"/>
<gene>
    <name evidence="2" type="ORF">P1J78_22915</name>
</gene>
<name>A0AAE3NX45_9RHOB</name>
<evidence type="ECO:0000256" key="1">
    <source>
        <dbReference type="SAM" id="SignalP"/>
    </source>
</evidence>
<evidence type="ECO:0000313" key="2">
    <source>
        <dbReference type="EMBL" id="MDF0603586.1"/>
    </source>
</evidence>
<reference evidence="2" key="1">
    <citation type="submission" date="2023-03" db="EMBL/GenBank/DDBJ databases">
        <title>Multiphase analysis and comparison of six strains from genera Psychromarinibacter, Lutimaribacter, and Maritimibacter, including a novel species: Psychromarinibacter sediminicola sp. nov.</title>
        <authorList>
            <person name="Wang Y.-H."/>
            <person name="Ye M.-Q."/>
            <person name="Du Z.-J."/>
        </authorList>
    </citation>
    <scope>NUCLEOTIDE SEQUENCE</scope>
    <source>
        <strain evidence="2">C21-152</strain>
    </source>
</reference>
<dbReference type="RefSeq" id="WP_275569703.1">
    <property type="nucleotide sequence ID" value="NZ_JARGYC010000106.1"/>
</dbReference>
<feature type="signal peptide" evidence="1">
    <location>
        <begin position="1"/>
        <end position="18"/>
    </location>
</feature>
<keyword evidence="3" id="KW-1185">Reference proteome</keyword>
<sequence>MRITVMGALLALAGGAAAADEVGVPAGCAVTATLVKPDCEMHQVLACEAAGPTRVDVYKDGVFLGEEAYAATTRVRWRRGNLLQELEVLDGGFDAVPAMPAEDVVEVATRRVRKQLGSDMAPMTEEFDYRIEALGPAMRRLDDGGAREVRRYRVTTRSPSHEASDVTVDYDPALGLPIWVTGEVVAHDGSPREITLGTAAVLMPGEPGYMSDTAPDGAACPPS</sequence>
<dbReference type="AlphaFoldDB" id="A0AAE3NX45"/>